<dbReference type="EMBL" id="LQQY01000047">
    <property type="protein sequence ID" value="KZE43542.1"/>
    <property type="molecule type" value="Genomic_DNA"/>
</dbReference>
<protein>
    <submittedName>
        <fullName evidence="1">Uncharacterized protein</fullName>
    </submittedName>
</protein>
<name>A0A0J5S9L4_9BACI</name>
<evidence type="ECO:0000313" key="1">
    <source>
        <dbReference type="EMBL" id="KZE43542.1"/>
    </source>
</evidence>
<dbReference type="PATRIC" id="fig|189381.11.peg.4047"/>
<organism evidence="1 2">
    <name type="scientific">Rossellomorea marisflavi</name>
    <dbReference type="NCBI Taxonomy" id="189381"/>
    <lineage>
        <taxon>Bacteria</taxon>
        <taxon>Bacillati</taxon>
        <taxon>Bacillota</taxon>
        <taxon>Bacilli</taxon>
        <taxon>Bacillales</taxon>
        <taxon>Bacillaceae</taxon>
        <taxon>Rossellomorea</taxon>
    </lineage>
</organism>
<evidence type="ECO:0000313" key="2">
    <source>
        <dbReference type="Proteomes" id="UP000076510"/>
    </source>
</evidence>
<proteinExistence type="predicted"/>
<dbReference type="AlphaFoldDB" id="A0A0J5S9L4"/>
<dbReference type="Proteomes" id="UP000076510">
    <property type="component" value="Unassembled WGS sequence"/>
</dbReference>
<accession>A0A0J5S9L4</accession>
<gene>
    <name evidence="1" type="ORF">AV649_10085</name>
</gene>
<sequence>MMAKKSKVSIKINGEKKTFDEDLPVHDWKGAEEEIASADEKVDEKDFEWMLPDGDFQPPKEYKKINYVSGKNKKRKSFRNPFQDSINLLMSLVGAIVVGAVLGFGTLKVITATESDAAPAALQEKPVVQEETTSSKVAAVEVDGLKTAILQGGVFSKEEALVSMKETLATKGIPGAQIEKDGQWILILGVSDDLTSARALGKEVKKLGVDVYAKDFELSAKGINATKGEQSFLEKGGSLFQELTKASSAAVVSGKMDAESLKAIESAAKEVDGIKVEQEGFASMKKALKDASAKAAAISSAEDAREVQGELLKYVEQYGGL</sequence>
<reference evidence="2" key="1">
    <citation type="submission" date="2016-01" db="EMBL/GenBank/DDBJ databases">
        <title>Whole genome sequencing of Bhargavaea cecembensis T14.</title>
        <authorList>
            <person name="Hong K.W."/>
        </authorList>
    </citation>
    <scope>NUCLEOTIDE SEQUENCE [LARGE SCALE GENOMIC DNA]</scope>
    <source>
        <strain evidence="2">M19</strain>
    </source>
</reference>
<dbReference type="RefSeq" id="WP_048006240.1">
    <property type="nucleotide sequence ID" value="NZ_CP047095.1"/>
</dbReference>
<comment type="caution">
    <text evidence="1">The sequence shown here is derived from an EMBL/GenBank/DDBJ whole genome shotgun (WGS) entry which is preliminary data.</text>
</comment>